<gene>
    <name evidence="1" type="ORF">HaLaN_28201</name>
</gene>
<proteinExistence type="predicted"/>
<keyword evidence="2" id="KW-1185">Reference proteome</keyword>
<accession>A0A6A0ABV0</accession>
<organism evidence="1 2">
    <name type="scientific">Haematococcus lacustris</name>
    <name type="common">Green alga</name>
    <name type="synonym">Haematococcus pluvialis</name>
    <dbReference type="NCBI Taxonomy" id="44745"/>
    <lineage>
        <taxon>Eukaryota</taxon>
        <taxon>Viridiplantae</taxon>
        <taxon>Chlorophyta</taxon>
        <taxon>core chlorophytes</taxon>
        <taxon>Chlorophyceae</taxon>
        <taxon>CS clade</taxon>
        <taxon>Chlamydomonadales</taxon>
        <taxon>Haematococcaceae</taxon>
        <taxon>Haematococcus</taxon>
    </lineage>
</organism>
<dbReference type="Proteomes" id="UP000485058">
    <property type="component" value="Unassembled WGS sequence"/>
</dbReference>
<comment type="caution">
    <text evidence="1">The sequence shown here is derived from an EMBL/GenBank/DDBJ whole genome shotgun (WGS) entry which is preliminary data.</text>
</comment>
<dbReference type="EMBL" id="BLLF01004396">
    <property type="protein sequence ID" value="GFH29524.1"/>
    <property type="molecule type" value="Genomic_DNA"/>
</dbReference>
<evidence type="ECO:0000313" key="1">
    <source>
        <dbReference type="EMBL" id="GFH29524.1"/>
    </source>
</evidence>
<reference evidence="1 2" key="1">
    <citation type="submission" date="2020-02" db="EMBL/GenBank/DDBJ databases">
        <title>Draft genome sequence of Haematococcus lacustris strain NIES-144.</title>
        <authorList>
            <person name="Morimoto D."/>
            <person name="Nakagawa S."/>
            <person name="Yoshida T."/>
            <person name="Sawayama S."/>
        </authorList>
    </citation>
    <scope>NUCLEOTIDE SEQUENCE [LARGE SCALE GENOMIC DNA]</scope>
    <source>
        <strain evidence="1 2">NIES-144</strain>
    </source>
</reference>
<dbReference type="AlphaFoldDB" id="A0A6A0ABV0"/>
<protein>
    <submittedName>
        <fullName evidence="1">Uncharacterized protein</fullName>
    </submittedName>
</protein>
<evidence type="ECO:0000313" key="2">
    <source>
        <dbReference type="Proteomes" id="UP000485058"/>
    </source>
</evidence>
<name>A0A6A0ABV0_HAELA</name>
<sequence>MICYWHVDATTAVVTSGLPLSAFGAAAGASALPAALLRLNKVSAAAHHLNTSTETGCCSKTSSCCLCLKVSGEWWGRRLCR</sequence>